<dbReference type="Pfam" id="PF00486">
    <property type="entry name" value="Trans_reg_C"/>
    <property type="match status" value="1"/>
</dbReference>
<dbReference type="Pfam" id="PF07676">
    <property type="entry name" value="PD40"/>
    <property type="match status" value="4"/>
</dbReference>
<evidence type="ECO:0000256" key="2">
    <source>
        <dbReference type="ARBA" id="ARBA00023125"/>
    </source>
</evidence>
<feature type="domain" description="OmpR/PhoB-type" evidence="5">
    <location>
        <begin position="25"/>
        <end position="125"/>
    </location>
</feature>
<dbReference type="Gene3D" id="1.10.10.10">
    <property type="entry name" value="Winged helix-like DNA-binding domain superfamily/Winged helix DNA-binding domain"/>
    <property type="match status" value="1"/>
</dbReference>
<keyword evidence="2 3" id="KW-0238">DNA-binding</keyword>
<dbReference type="PROSITE" id="PS51755">
    <property type="entry name" value="OMPR_PHOB"/>
    <property type="match status" value="1"/>
</dbReference>
<comment type="similarity">
    <text evidence="1">Belongs to the TolB family.</text>
</comment>
<reference evidence="7" key="1">
    <citation type="journal article" date="2019" name="Int. J. Syst. Evol. Microbiol.">
        <title>The Global Catalogue of Microorganisms (GCM) 10K type strain sequencing project: providing services to taxonomists for standard genome sequencing and annotation.</title>
        <authorList>
            <consortium name="The Broad Institute Genomics Platform"/>
            <consortium name="The Broad Institute Genome Sequencing Center for Infectious Disease"/>
            <person name="Wu L."/>
            <person name="Ma J."/>
        </authorList>
    </citation>
    <scope>NUCLEOTIDE SEQUENCE [LARGE SCALE GENOMIC DNA]</scope>
    <source>
        <strain evidence="7">KCTC 42211</strain>
    </source>
</reference>
<dbReference type="CDD" id="cd00383">
    <property type="entry name" value="trans_reg_C"/>
    <property type="match status" value="1"/>
</dbReference>
<dbReference type="InterPro" id="IPR011659">
    <property type="entry name" value="WD40"/>
</dbReference>
<dbReference type="SUPFAM" id="SSF82171">
    <property type="entry name" value="DPP6 N-terminal domain-like"/>
    <property type="match status" value="2"/>
</dbReference>
<name>A0ABV7UTZ8_9GAMM</name>
<evidence type="ECO:0000259" key="5">
    <source>
        <dbReference type="PROSITE" id="PS51755"/>
    </source>
</evidence>
<feature type="compositionally biased region" description="Low complexity" evidence="4">
    <location>
        <begin position="230"/>
        <end position="242"/>
    </location>
</feature>
<dbReference type="EMBL" id="JBHRYF010000008">
    <property type="protein sequence ID" value="MFC3660028.1"/>
    <property type="molecule type" value="Genomic_DNA"/>
</dbReference>
<dbReference type="PANTHER" id="PTHR36842">
    <property type="entry name" value="PROTEIN TOLB HOMOLOG"/>
    <property type="match status" value="1"/>
</dbReference>
<dbReference type="SUPFAM" id="SSF46894">
    <property type="entry name" value="C-terminal effector domain of the bipartite response regulators"/>
    <property type="match status" value="1"/>
</dbReference>
<keyword evidence="7" id="KW-1185">Reference proteome</keyword>
<dbReference type="InterPro" id="IPR016032">
    <property type="entry name" value="Sig_transdc_resp-reg_C-effctor"/>
</dbReference>
<evidence type="ECO:0000256" key="3">
    <source>
        <dbReference type="PROSITE-ProRule" id="PRU01091"/>
    </source>
</evidence>
<dbReference type="InterPro" id="IPR036388">
    <property type="entry name" value="WH-like_DNA-bd_sf"/>
</dbReference>
<proteinExistence type="inferred from homology"/>
<dbReference type="PANTHER" id="PTHR36842:SF1">
    <property type="entry name" value="PROTEIN TOLB"/>
    <property type="match status" value="1"/>
</dbReference>
<evidence type="ECO:0000313" key="6">
    <source>
        <dbReference type="EMBL" id="MFC3660028.1"/>
    </source>
</evidence>
<dbReference type="Gene3D" id="2.120.10.30">
    <property type="entry name" value="TolB, C-terminal domain"/>
    <property type="match status" value="2"/>
</dbReference>
<sequence length="799" mass="85430">MSFPDPWTTAPEMLDQHRNLSVPQSDFLRVGECVLDLPRREVDGPCRAQPMRITPKSQQVLMVLVAHHGRVLSREALIEWVWPDTLPTDDVLTQAIAQLRKAFCDDRDAPRYVETIAKGGYRLLADIEWLAEAPADTFGAAAATVGTIGAAAAPQVIVSPSEQTVTTTVAAVLPASDAAVVPAPVATPSPSGQAPRLAWIAAGIAAAALLLAGLLAWRDQRPAPDPAAPAPAARQARGAPPADRVEDATAPLDFQRITSSPGGEGWPSLSPDGGQVVYSAGAQPGSVRLMVQATAPVPPRELTPAVDGRIDMMAVWSPDGRQIAFVRDEGKAGCSVLLIPSSGGSPRTIGKCHVDLMPALGWHPDSGHLIAAGVGASHAEATGFQVLDLATGRWTPLPYEKADTDVDMSPVYSPDGRWIAFQRNISLSDLWRMPATGGTPERLTRLRVNIHGLAWTPDAKAIVFGGYRDHLVKLMRLDLDSRRIEELGNVAGHAGSPSTSTAAQSLAFVLSDPQSRMYSLQMGSTRTAVAKPEPVFPSSGQDLLPSVSPDGRQIAFLSDRSQRDALWWGELGRPESLRLLEGLVPMARYAPVWSADSRRLLVAGRAPGDERQAIFEIDPASAQVNRLPVPADNPIRADYLPDPTRLLVVADAGGGRLALTLYDRSVRPWRALATLEDVVFAKPDPARRRVLFTRPAREGLWQAGMDLAGARLVAPHPGGGAPNSRRLVLEAGGAWLAASGPDCGLRRVALEPTVQPGPCLHPGELAADSVSYDAAHERLYFSTSEAEKSDIGWMRLARR</sequence>
<dbReference type="InterPro" id="IPR011042">
    <property type="entry name" value="6-blade_b-propeller_TolB-like"/>
</dbReference>
<accession>A0ABV7UTZ8</accession>
<gene>
    <name evidence="6" type="ORF">ACFOM9_08120</name>
</gene>
<dbReference type="InterPro" id="IPR001867">
    <property type="entry name" value="OmpR/PhoB-type_DNA-bd"/>
</dbReference>
<dbReference type="SMART" id="SM00862">
    <property type="entry name" value="Trans_reg_C"/>
    <property type="match status" value="1"/>
</dbReference>
<feature type="DNA-binding region" description="OmpR/PhoB-type" evidence="3">
    <location>
        <begin position="25"/>
        <end position="125"/>
    </location>
</feature>
<evidence type="ECO:0000313" key="7">
    <source>
        <dbReference type="Proteomes" id="UP001595724"/>
    </source>
</evidence>
<dbReference type="Proteomes" id="UP001595724">
    <property type="component" value="Unassembled WGS sequence"/>
</dbReference>
<dbReference type="RefSeq" id="WP_386708744.1">
    <property type="nucleotide sequence ID" value="NZ_JBHRYF010000008.1"/>
</dbReference>
<feature type="region of interest" description="Disordered" evidence="4">
    <location>
        <begin position="222"/>
        <end position="244"/>
    </location>
</feature>
<comment type="caution">
    <text evidence="6">The sequence shown here is derived from an EMBL/GenBank/DDBJ whole genome shotgun (WGS) entry which is preliminary data.</text>
</comment>
<evidence type="ECO:0000256" key="4">
    <source>
        <dbReference type="SAM" id="MobiDB-lite"/>
    </source>
</evidence>
<protein>
    <submittedName>
        <fullName evidence="6">Winged helix-turn-helix domain-containing protein</fullName>
    </submittedName>
</protein>
<evidence type="ECO:0000256" key="1">
    <source>
        <dbReference type="ARBA" id="ARBA00009820"/>
    </source>
</evidence>
<organism evidence="6 7">
    <name type="scientific">Luteimonas notoginsengisoli</name>
    <dbReference type="NCBI Taxonomy" id="1578200"/>
    <lineage>
        <taxon>Bacteria</taxon>
        <taxon>Pseudomonadati</taxon>
        <taxon>Pseudomonadota</taxon>
        <taxon>Gammaproteobacteria</taxon>
        <taxon>Lysobacterales</taxon>
        <taxon>Lysobacteraceae</taxon>
        <taxon>Luteimonas</taxon>
    </lineage>
</organism>